<evidence type="ECO:0000259" key="12">
    <source>
        <dbReference type="Pfam" id="PF02878"/>
    </source>
</evidence>
<dbReference type="EMBL" id="JAACJL010000044">
    <property type="protein sequence ID" value="KAF4615180.1"/>
    <property type="molecule type" value="Genomic_DNA"/>
</dbReference>
<dbReference type="GO" id="GO:0005634">
    <property type="term" value="C:nucleus"/>
    <property type="evidence" value="ECO:0007669"/>
    <property type="project" value="TreeGrafter"/>
</dbReference>
<accession>A0A8H4VP34</accession>
<comment type="caution">
    <text evidence="15">The sequence shown here is derived from an EMBL/GenBank/DDBJ whole genome shotgun (WGS) entry which is preliminary data.</text>
</comment>
<comment type="cofactor">
    <cofactor evidence="1">
        <name>Mg(2+)</name>
        <dbReference type="ChEBI" id="CHEBI:18420"/>
    </cofactor>
</comment>
<dbReference type="FunFam" id="3.40.120.10:FF:000035">
    <property type="entry name" value="Pgm3p"/>
    <property type="match status" value="1"/>
</dbReference>
<comment type="subcellular location">
    <subcellularLocation>
        <location evidence="2">Cytoplasm</location>
    </subcellularLocation>
</comment>
<dbReference type="PANTHER" id="PTHR45745:SF1">
    <property type="entry name" value="PHOSPHOGLUCOMUTASE 2B-RELATED"/>
    <property type="match status" value="1"/>
</dbReference>
<dbReference type="Pfam" id="PF02879">
    <property type="entry name" value="PGM_PMM_II"/>
    <property type="match status" value="1"/>
</dbReference>
<evidence type="ECO:0000256" key="6">
    <source>
        <dbReference type="ARBA" id="ARBA00022553"/>
    </source>
</evidence>
<evidence type="ECO:0000256" key="3">
    <source>
        <dbReference type="ARBA" id="ARBA00010231"/>
    </source>
</evidence>
<feature type="domain" description="Alpha-D-phosphohexomutase alpha/beta/alpha" evidence="12">
    <location>
        <begin position="47"/>
        <end position="183"/>
    </location>
</feature>
<keyword evidence="16" id="KW-1185">Reference proteome</keyword>
<evidence type="ECO:0000256" key="10">
    <source>
        <dbReference type="ARBA" id="ARBA00023277"/>
    </source>
</evidence>
<evidence type="ECO:0000256" key="9">
    <source>
        <dbReference type="ARBA" id="ARBA00023235"/>
    </source>
</evidence>
<dbReference type="GO" id="GO:0005737">
    <property type="term" value="C:cytoplasm"/>
    <property type="evidence" value="ECO:0007669"/>
    <property type="project" value="UniProtKB-SubCell"/>
</dbReference>
<dbReference type="SUPFAM" id="SSF55957">
    <property type="entry name" value="Phosphoglucomutase, C-terminal domain"/>
    <property type="match status" value="1"/>
</dbReference>
<evidence type="ECO:0000313" key="15">
    <source>
        <dbReference type="EMBL" id="KAF4615180.1"/>
    </source>
</evidence>
<dbReference type="CDD" id="cd05799">
    <property type="entry name" value="PGM2"/>
    <property type="match status" value="1"/>
</dbReference>
<dbReference type="InterPro" id="IPR005845">
    <property type="entry name" value="A-D-PHexomutase_a/b/a-II"/>
</dbReference>
<dbReference type="SUPFAM" id="SSF53738">
    <property type="entry name" value="Phosphoglucomutase, first 3 domains"/>
    <property type="match status" value="3"/>
</dbReference>
<dbReference type="InterPro" id="IPR016066">
    <property type="entry name" value="A-D-PHexomutase_CS"/>
</dbReference>
<dbReference type="PRINTS" id="PR00509">
    <property type="entry name" value="PGMPMM"/>
</dbReference>
<dbReference type="GO" id="GO:0006006">
    <property type="term" value="P:glucose metabolic process"/>
    <property type="evidence" value="ECO:0007669"/>
    <property type="project" value="UniProtKB-KW"/>
</dbReference>
<dbReference type="GO" id="GO:0000287">
    <property type="term" value="F:magnesium ion binding"/>
    <property type="evidence" value="ECO:0007669"/>
    <property type="project" value="InterPro"/>
</dbReference>
<dbReference type="GO" id="GO:0008973">
    <property type="term" value="F:phosphopentomutase activity"/>
    <property type="evidence" value="ECO:0007669"/>
    <property type="project" value="TreeGrafter"/>
</dbReference>
<dbReference type="PROSITE" id="PS00710">
    <property type="entry name" value="PGM_PMM"/>
    <property type="match status" value="1"/>
</dbReference>
<keyword evidence="5" id="KW-0313">Glucose metabolism</keyword>
<dbReference type="Pfam" id="PF02880">
    <property type="entry name" value="PGM_PMM_III"/>
    <property type="match status" value="1"/>
</dbReference>
<evidence type="ECO:0008006" key="17">
    <source>
        <dbReference type="Google" id="ProtNLM"/>
    </source>
</evidence>
<dbReference type="InterPro" id="IPR036900">
    <property type="entry name" value="A-D-PHexomutase_C_sf"/>
</dbReference>
<dbReference type="InterPro" id="IPR005846">
    <property type="entry name" value="A-D-PHexomutase_a/b/a-III"/>
</dbReference>
<evidence type="ECO:0000313" key="16">
    <source>
        <dbReference type="Proteomes" id="UP000521872"/>
    </source>
</evidence>
<dbReference type="InterPro" id="IPR005841">
    <property type="entry name" value="Alpha-D-phosphohexomutase_SF"/>
</dbReference>
<evidence type="ECO:0000259" key="14">
    <source>
        <dbReference type="Pfam" id="PF02880"/>
    </source>
</evidence>
<dbReference type="GO" id="GO:0006166">
    <property type="term" value="P:purine ribonucleoside salvage"/>
    <property type="evidence" value="ECO:0007669"/>
    <property type="project" value="TreeGrafter"/>
</dbReference>
<evidence type="ECO:0000256" key="1">
    <source>
        <dbReference type="ARBA" id="ARBA00001946"/>
    </source>
</evidence>
<sequence length="596" mass="66370">MTLQPTLEALVKEWLRLDPNPVTRDEIQALWTQQDHNELEKRLRTRIEFGTAGLRGRMEAGWSRMNDLIIAQTSQGLSDYVLGHVKEAKDRGLVIGYDHRHHSERWANLTADIFASKGIKVYLLKSFVHTPMVPFGVKTMNAACGVMITASHNPKQDNGYKVYWENAVQIIAPHDRGISHAIKLAIDRLDSSAAKCEASGELIIDRTQELQSAYFTYLKGLTSPAVPPIVAPPKFVNTSMHGVGDPFVKRAFEITGLSPYIPVKEQQMPDPDFPTVKFPNPEEKGALDLALETATREGADYVLAQDPDADRFTAAEKRSTGEWVLFTGDQLGALFASTVLQKYKASGQPMKKLAMVASTVSSKMLEAMAGKEGFKFVECLTGFKFIGNTALQLVDEGFEVPFGYEEAIGYMFGAHIRDKDGVAATIQFAKLVASLHEQGKTAYEHLQELFDEYGYFETRKGYFTCMDPEITQKIFTRLRSYGPPEKSKSTYPQTLGSLEVTRVTDLTTGYDSGNPPTYEPELPLSSGQMIQFRARDVQLGTNLVLTLRTSGTEPKIKYYLEGNGKDSQQVADVLSKAVADISMNWMQSEKYKLSMS</sequence>
<dbReference type="Gene3D" id="3.40.120.10">
    <property type="entry name" value="Alpha-D-Glucose-1,6-Bisphosphate, subunit A, domain 3"/>
    <property type="match status" value="3"/>
</dbReference>
<protein>
    <recommendedName>
        <fullName evidence="17">Phosphoglucomutase</fullName>
    </recommendedName>
</protein>
<dbReference type="AlphaFoldDB" id="A0A8H4VP34"/>
<evidence type="ECO:0000256" key="11">
    <source>
        <dbReference type="RuleBase" id="RU004326"/>
    </source>
</evidence>
<keyword evidence="6" id="KW-0597">Phosphoprotein</keyword>
<evidence type="ECO:0000256" key="2">
    <source>
        <dbReference type="ARBA" id="ARBA00004496"/>
    </source>
</evidence>
<dbReference type="InterPro" id="IPR016055">
    <property type="entry name" value="A-D-PHexomutase_a/b/a-I/II/III"/>
</dbReference>
<keyword evidence="4" id="KW-0963">Cytoplasm</keyword>
<dbReference type="InterPro" id="IPR005844">
    <property type="entry name" value="A-D-PHexomutase_a/b/a-I"/>
</dbReference>
<reference evidence="15 16" key="1">
    <citation type="submission" date="2019-12" db="EMBL/GenBank/DDBJ databases">
        <authorList>
            <person name="Floudas D."/>
            <person name="Bentzer J."/>
            <person name="Ahren D."/>
            <person name="Johansson T."/>
            <person name="Persson P."/>
            <person name="Tunlid A."/>
        </authorList>
    </citation>
    <scope>NUCLEOTIDE SEQUENCE [LARGE SCALE GENOMIC DNA]</scope>
    <source>
        <strain evidence="15 16">CBS 102.39</strain>
    </source>
</reference>
<dbReference type="Proteomes" id="UP000521872">
    <property type="component" value="Unassembled WGS sequence"/>
</dbReference>
<proteinExistence type="inferred from homology"/>
<gene>
    <name evidence="15" type="ORF">D9613_002825</name>
</gene>
<evidence type="ECO:0000259" key="13">
    <source>
        <dbReference type="Pfam" id="PF02879"/>
    </source>
</evidence>
<evidence type="ECO:0000256" key="7">
    <source>
        <dbReference type="ARBA" id="ARBA00022723"/>
    </source>
</evidence>
<evidence type="ECO:0000256" key="4">
    <source>
        <dbReference type="ARBA" id="ARBA00022490"/>
    </source>
</evidence>
<evidence type="ECO:0000256" key="8">
    <source>
        <dbReference type="ARBA" id="ARBA00022842"/>
    </source>
</evidence>
<organism evidence="15 16">
    <name type="scientific">Agrocybe pediades</name>
    <dbReference type="NCBI Taxonomy" id="84607"/>
    <lineage>
        <taxon>Eukaryota</taxon>
        <taxon>Fungi</taxon>
        <taxon>Dikarya</taxon>
        <taxon>Basidiomycota</taxon>
        <taxon>Agaricomycotina</taxon>
        <taxon>Agaricomycetes</taxon>
        <taxon>Agaricomycetidae</taxon>
        <taxon>Agaricales</taxon>
        <taxon>Agaricineae</taxon>
        <taxon>Strophariaceae</taxon>
        <taxon>Agrocybe</taxon>
    </lineage>
</organism>
<comment type="similarity">
    <text evidence="3 11">Belongs to the phosphohexose mutase family.</text>
</comment>
<feature type="domain" description="Alpha-D-phosphohexomutase alpha/beta/alpha" evidence="14">
    <location>
        <begin position="327"/>
        <end position="453"/>
    </location>
</feature>
<dbReference type="PANTHER" id="PTHR45745">
    <property type="entry name" value="PHOSPHOMANNOMUTASE 45A"/>
    <property type="match status" value="1"/>
</dbReference>
<dbReference type="Pfam" id="PF02878">
    <property type="entry name" value="PGM_PMM_I"/>
    <property type="match status" value="1"/>
</dbReference>
<keyword evidence="10" id="KW-0119">Carbohydrate metabolism</keyword>
<keyword evidence="9" id="KW-0413">Isomerase</keyword>
<keyword evidence="8 11" id="KW-0460">Magnesium</keyword>
<feature type="domain" description="Alpha-D-phosphohexomutase alpha/beta/alpha" evidence="13">
    <location>
        <begin position="233"/>
        <end position="317"/>
    </location>
</feature>
<evidence type="ECO:0000256" key="5">
    <source>
        <dbReference type="ARBA" id="ARBA00022526"/>
    </source>
</evidence>
<keyword evidence="7 11" id="KW-0479">Metal-binding</keyword>
<name>A0A8H4VP34_9AGAR</name>